<dbReference type="EMBL" id="QGMI01000669">
    <property type="protein sequence ID" value="TVY37821.1"/>
    <property type="molecule type" value="Genomic_DNA"/>
</dbReference>
<proteinExistence type="predicted"/>
<keyword evidence="2" id="KW-1185">Reference proteome</keyword>
<name>A0A8H8RP03_9HELO</name>
<dbReference type="OrthoDB" id="3558742at2759"/>
<comment type="caution">
    <text evidence="1">The sequence shown here is derived from an EMBL/GenBank/DDBJ whole genome shotgun (WGS) entry which is preliminary data.</text>
</comment>
<reference evidence="1 2" key="1">
    <citation type="submission" date="2018-05" db="EMBL/GenBank/DDBJ databases">
        <title>Genome sequencing and assembly of the regulated plant pathogen Lachnellula willkommii and related sister species for the development of diagnostic species identification markers.</title>
        <authorList>
            <person name="Giroux E."/>
            <person name="Bilodeau G."/>
        </authorList>
    </citation>
    <scope>NUCLEOTIDE SEQUENCE [LARGE SCALE GENOMIC DNA]</scope>
    <source>
        <strain evidence="1 2">CBS 160.35</strain>
    </source>
</reference>
<feature type="non-terminal residue" evidence="1">
    <location>
        <position position="1"/>
    </location>
</feature>
<evidence type="ECO:0000313" key="2">
    <source>
        <dbReference type="Proteomes" id="UP000443090"/>
    </source>
</evidence>
<dbReference type="AlphaFoldDB" id="A0A8H8RP03"/>
<gene>
    <name evidence="1" type="ORF">LOCC1_G008416</name>
</gene>
<protein>
    <submittedName>
        <fullName evidence="1">Uncharacterized protein</fullName>
    </submittedName>
</protein>
<dbReference type="Proteomes" id="UP000443090">
    <property type="component" value="Unassembled WGS sequence"/>
</dbReference>
<evidence type="ECO:0000313" key="1">
    <source>
        <dbReference type="EMBL" id="TVY37821.1"/>
    </source>
</evidence>
<accession>A0A8H8RP03</accession>
<sequence length="276" mass="32023">MAKVEVICSLFPVKDEKTAIGLLKARPDLDTLFALHCKYQDLSKDRRADPSNLTVVFKANELWRKFRMPLGYGESPWDWNWQPPRSGIASKIADEFHAAVGRAIFRIPFFDFVKWALGSDALCIGINAVLDVRDSLQKTILDVPGTKNIYVEVEKILESRHLKLAHWTVACSLSNSPYPLHSALALIQDPVQNLFATRNLDFVLERLPVFDQRFYQINQEYNWVEWSTDFDFWDHTYQALWSEIPRAPTVNSDMLLEDMDERLRFLRSFASVHEDK</sequence>
<organism evidence="1 2">
    <name type="scientific">Lachnellula occidentalis</name>
    <dbReference type="NCBI Taxonomy" id="215460"/>
    <lineage>
        <taxon>Eukaryota</taxon>
        <taxon>Fungi</taxon>
        <taxon>Dikarya</taxon>
        <taxon>Ascomycota</taxon>
        <taxon>Pezizomycotina</taxon>
        <taxon>Leotiomycetes</taxon>
        <taxon>Helotiales</taxon>
        <taxon>Lachnaceae</taxon>
        <taxon>Lachnellula</taxon>
    </lineage>
</organism>